<evidence type="ECO:0000256" key="1">
    <source>
        <dbReference type="ARBA" id="ARBA00004141"/>
    </source>
</evidence>
<evidence type="ECO:0000256" key="2">
    <source>
        <dbReference type="ARBA" id="ARBA00022692"/>
    </source>
</evidence>
<dbReference type="PANTHER" id="PTHR37422:SF13">
    <property type="entry name" value="LIPOPOLYSACCHARIDE BIOSYNTHESIS PROTEIN PA4999-RELATED"/>
    <property type="match status" value="1"/>
</dbReference>
<keyword evidence="9" id="KW-1185">Reference proteome</keyword>
<dbReference type="HOGENOM" id="CLU_472249_0_0_0"/>
<dbReference type="eggNOG" id="COG3307">
    <property type="taxonomic scope" value="Bacteria"/>
</dbReference>
<feature type="transmembrane region" description="Helical" evidence="6">
    <location>
        <begin position="62"/>
        <end position="81"/>
    </location>
</feature>
<evidence type="ECO:0000256" key="6">
    <source>
        <dbReference type="SAM" id="Phobius"/>
    </source>
</evidence>
<dbReference type="STRING" id="584708.Apau_1045"/>
<dbReference type="PaxDb" id="584708-Apau_1045"/>
<comment type="subcellular location">
    <subcellularLocation>
        <location evidence="1">Membrane</location>
        <topology evidence="1">Multi-pass membrane protein</topology>
    </subcellularLocation>
</comment>
<evidence type="ECO:0000256" key="4">
    <source>
        <dbReference type="ARBA" id="ARBA00023136"/>
    </source>
</evidence>
<feature type="transmembrane region" description="Helical" evidence="6">
    <location>
        <begin position="383"/>
        <end position="407"/>
    </location>
</feature>
<feature type="transmembrane region" description="Helical" evidence="6">
    <location>
        <begin position="477"/>
        <end position="497"/>
    </location>
</feature>
<dbReference type="EMBL" id="CM001022">
    <property type="protein sequence ID" value="EFQ23472.1"/>
    <property type="molecule type" value="Genomic_DNA"/>
</dbReference>
<organism evidence="8 9">
    <name type="scientific">Aminomonas paucivorans DSM 12260</name>
    <dbReference type="NCBI Taxonomy" id="584708"/>
    <lineage>
        <taxon>Bacteria</taxon>
        <taxon>Thermotogati</taxon>
        <taxon>Synergistota</taxon>
        <taxon>Synergistia</taxon>
        <taxon>Synergistales</taxon>
        <taxon>Synergistaceae</taxon>
        <taxon>Aminomonas</taxon>
    </lineage>
</organism>
<feature type="transmembrane region" description="Helical" evidence="6">
    <location>
        <begin position="231"/>
        <end position="249"/>
    </location>
</feature>
<reference evidence="8 9" key="1">
    <citation type="journal article" date="2010" name="Stand. Genomic Sci.">
        <title>Non-contiguous finished genome sequence of Aminomonas paucivorans type strain (GLU-3).</title>
        <authorList>
            <person name="Pitluck S."/>
            <person name="Yasawong M."/>
            <person name="Held B."/>
            <person name="Lapidus A."/>
            <person name="Nolan M."/>
            <person name="Copeland A."/>
            <person name="Lucas S."/>
            <person name="Del Rio T.G."/>
            <person name="Tice H."/>
            <person name="Cheng J.F."/>
            <person name="Chertkov O."/>
            <person name="Goodwin L."/>
            <person name="Tapia R."/>
            <person name="Han C."/>
            <person name="Liolios K."/>
            <person name="Ivanova N."/>
            <person name="Mavromatis K."/>
            <person name="Ovchinnikova G."/>
            <person name="Pati A."/>
            <person name="Chen A."/>
            <person name="Palaniappan K."/>
            <person name="Land M."/>
            <person name="Hauser L."/>
            <person name="Chang Y.J."/>
            <person name="Jeffries C.D."/>
            <person name="Pukall R."/>
            <person name="Spring S."/>
            <person name="Rohde M."/>
            <person name="Sikorski J."/>
            <person name="Goker M."/>
            <person name="Woyke T."/>
            <person name="Bristow J."/>
            <person name="Eisen J.A."/>
            <person name="Markowitz V."/>
            <person name="Hugenholtz P."/>
            <person name="Kyrpides N.C."/>
            <person name="Klenk H.P."/>
        </authorList>
    </citation>
    <scope>NUCLEOTIDE SEQUENCE [LARGE SCALE GENOMIC DNA]</scope>
    <source>
        <strain evidence="8 9">DSM 12260</strain>
    </source>
</reference>
<feature type="domain" description="O-antigen ligase-related" evidence="7">
    <location>
        <begin position="244"/>
        <end position="398"/>
    </location>
</feature>
<feature type="transmembrane region" description="Helical" evidence="6">
    <location>
        <begin position="419"/>
        <end position="440"/>
    </location>
</feature>
<accession>E3CXA6</accession>
<feature type="compositionally biased region" description="Basic and acidic residues" evidence="5">
    <location>
        <begin position="1"/>
        <end position="14"/>
    </location>
</feature>
<gene>
    <name evidence="8" type="ORF">Apau_1045</name>
</gene>
<feature type="region of interest" description="Disordered" evidence="5">
    <location>
        <begin position="1"/>
        <end position="21"/>
    </location>
</feature>
<dbReference type="PANTHER" id="PTHR37422">
    <property type="entry name" value="TEICHURONIC ACID BIOSYNTHESIS PROTEIN TUAE"/>
    <property type="match status" value="1"/>
</dbReference>
<protein>
    <submittedName>
        <fullName evidence="8">O-antigen polymerase</fullName>
    </submittedName>
</protein>
<dbReference type="InterPro" id="IPR051533">
    <property type="entry name" value="WaaL-like"/>
</dbReference>
<sequence length="622" mass="69024">MAGRKSKEAHKEAPEPQLHPLTGEVVSNPLVPDWIFEGLVTLSLTLPNLVFSGMHWYDTLHLMKWFVTLVPVGVLSVLAGARLARYGTERTGFVLDPLGTLWVGVLLFLSLQPFWAPLTSSVTFLKEWLTLGSLVALYLLTYNLFPTGNMIRVALWLANLNAAVNVLFAELQMRSLNAPFPFIMNTPGYYIGNTAQQEMFGLWMAIAVLNGVYLHVAYGGQEAAGRIRQGALLRWGNLVLLAVNGWGLWNSTARGGILSLLVGFSVFALMAWRNYDRSHLRRLGAIVLVLGVVLAGSFVADKALNTGRATLMTQKTLDMIQNPGSVGLRIGIWRTSFQMFLQHPVTGVGLGHFKWNYLAAQRAMFDKYPDGEWQFTYWAHSEYLQWLCELGVFGGLLLAGMGLFWLAGFGRAVARREAFPLEILWAAGMVFLIATDAVFSRPFHRVEIAVWFAVALALSARSFLPSRLSWTEVRHPAVFRAFGGLWALVALGGLLFLGDGMLGDRYLFAATQSRDPNFKMGALDQAGKHFMSREEALEQKGYLYLMVAEANRDGRFLKPGLDLLYQAFRQRAEAKKLMDLMKGYGTLGEEAKVREMTRFLKPGTFQLQKGGPASGAPRSAAP</sequence>
<name>E3CXA6_9BACT</name>
<keyword evidence="2 6" id="KW-0812">Transmembrane</keyword>
<dbReference type="InterPro" id="IPR007016">
    <property type="entry name" value="O-antigen_ligase-rel_domated"/>
</dbReference>
<dbReference type="RefSeq" id="WP_006300655.1">
    <property type="nucleotide sequence ID" value="NZ_CM001022.1"/>
</dbReference>
<feature type="transmembrane region" description="Helical" evidence="6">
    <location>
        <begin position="255"/>
        <end position="271"/>
    </location>
</feature>
<feature type="transmembrane region" description="Helical" evidence="6">
    <location>
        <begin position="283"/>
        <end position="300"/>
    </location>
</feature>
<keyword evidence="4 6" id="KW-0472">Membrane</keyword>
<evidence type="ECO:0000313" key="9">
    <source>
        <dbReference type="Proteomes" id="UP000005096"/>
    </source>
</evidence>
<dbReference type="GO" id="GO:0016020">
    <property type="term" value="C:membrane"/>
    <property type="evidence" value="ECO:0007669"/>
    <property type="project" value="UniProtKB-SubCell"/>
</dbReference>
<proteinExistence type="predicted"/>
<feature type="transmembrane region" description="Helical" evidence="6">
    <location>
        <begin position="93"/>
        <end position="116"/>
    </location>
</feature>
<dbReference type="Pfam" id="PF04932">
    <property type="entry name" value="Wzy_C"/>
    <property type="match status" value="1"/>
</dbReference>
<evidence type="ECO:0000256" key="5">
    <source>
        <dbReference type="SAM" id="MobiDB-lite"/>
    </source>
</evidence>
<evidence type="ECO:0000259" key="7">
    <source>
        <dbReference type="Pfam" id="PF04932"/>
    </source>
</evidence>
<feature type="transmembrane region" description="Helical" evidence="6">
    <location>
        <begin position="128"/>
        <end position="146"/>
    </location>
</feature>
<keyword evidence="3 6" id="KW-1133">Transmembrane helix</keyword>
<dbReference type="Proteomes" id="UP000005096">
    <property type="component" value="Chromosome"/>
</dbReference>
<feature type="transmembrane region" description="Helical" evidence="6">
    <location>
        <begin position="200"/>
        <end position="219"/>
    </location>
</feature>
<evidence type="ECO:0000256" key="3">
    <source>
        <dbReference type="ARBA" id="ARBA00022989"/>
    </source>
</evidence>
<feature type="transmembrane region" description="Helical" evidence="6">
    <location>
        <begin position="446"/>
        <end position="465"/>
    </location>
</feature>
<dbReference type="AlphaFoldDB" id="E3CXA6"/>
<evidence type="ECO:0000313" key="8">
    <source>
        <dbReference type="EMBL" id="EFQ23472.1"/>
    </source>
</evidence>
<feature type="transmembrane region" description="Helical" evidence="6">
    <location>
        <begin position="153"/>
        <end position="171"/>
    </location>
</feature>